<dbReference type="PANTHER" id="PTHR10963">
    <property type="entry name" value="GLYCOSYL HYDROLASE-RELATED"/>
    <property type="match status" value="1"/>
</dbReference>
<feature type="chain" id="PRO_5011610712" evidence="2">
    <location>
        <begin position="23"/>
        <end position="709"/>
    </location>
</feature>
<protein>
    <submittedName>
        <fullName evidence="4">Glycosyl hydrolases family 16</fullName>
    </submittedName>
</protein>
<dbReference type="InterPro" id="IPR000757">
    <property type="entry name" value="Beta-glucanase-like"/>
</dbReference>
<dbReference type="PANTHER" id="PTHR10963:SF55">
    <property type="entry name" value="GLYCOSIDE HYDROLASE FAMILY 16 PROTEIN"/>
    <property type="match status" value="1"/>
</dbReference>
<dbReference type="Proteomes" id="UP000199371">
    <property type="component" value="Unassembled WGS sequence"/>
</dbReference>
<keyword evidence="5" id="KW-1185">Reference proteome</keyword>
<evidence type="ECO:0000313" key="4">
    <source>
        <dbReference type="EMBL" id="SEH58159.1"/>
    </source>
</evidence>
<name>A0A1H6JEQ4_9GAMM</name>
<feature type="domain" description="GH16" evidence="3">
    <location>
        <begin position="31"/>
        <end position="329"/>
    </location>
</feature>
<dbReference type="OrthoDB" id="9809583at2"/>
<dbReference type="SUPFAM" id="SSF49785">
    <property type="entry name" value="Galactose-binding domain-like"/>
    <property type="match status" value="2"/>
</dbReference>
<keyword evidence="4" id="KW-0378">Hydrolase</keyword>
<evidence type="ECO:0000313" key="5">
    <source>
        <dbReference type="Proteomes" id="UP000199371"/>
    </source>
</evidence>
<dbReference type="PROSITE" id="PS51257">
    <property type="entry name" value="PROKAR_LIPOPROTEIN"/>
    <property type="match status" value="1"/>
</dbReference>
<reference evidence="5" key="1">
    <citation type="submission" date="2016-10" db="EMBL/GenBank/DDBJ databases">
        <authorList>
            <person name="Varghese N."/>
            <person name="Submissions S."/>
        </authorList>
    </citation>
    <scope>NUCLEOTIDE SEQUENCE [LARGE SCALE GENOMIC DNA]</scope>
    <source>
        <strain evidence="5">DSM 17616</strain>
    </source>
</reference>
<proteinExistence type="inferred from homology"/>
<dbReference type="STRING" id="173990.SAMN05660691_00306"/>
<comment type="similarity">
    <text evidence="1">Belongs to the glycosyl hydrolase 16 family.</text>
</comment>
<keyword evidence="2" id="KW-0732">Signal</keyword>
<dbReference type="PROSITE" id="PS51762">
    <property type="entry name" value="GH16_2"/>
    <property type="match status" value="1"/>
</dbReference>
<gene>
    <name evidence="4" type="ORF">SAMN05660691_00306</name>
</gene>
<organism evidence="4 5">
    <name type="scientific">Rheinheimera pacifica</name>
    <dbReference type="NCBI Taxonomy" id="173990"/>
    <lineage>
        <taxon>Bacteria</taxon>
        <taxon>Pseudomonadati</taxon>
        <taxon>Pseudomonadota</taxon>
        <taxon>Gammaproteobacteria</taxon>
        <taxon>Chromatiales</taxon>
        <taxon>Chromatiaceae</taxon>
        <taxon>Rheinheimera</taxon>
    </lineage>
</organism>
<dbReference type="AlphaFoldDB" id="A0A1H6JEQ4"/>
<feature type="signal peptide" evidence="2">
    <location>
        <begin position="1"/>
        <end position="22"/>
    </location>
</feature>
<dbReference type="EMBL" id="FNXF01000001">
    <property type="protein sequence ID" value="SEH58159.1"/>
    <property type="molecule type" value="Genomic_DNA"/>
</dbReference>
<dbReference type="GO" id="GO:0005975">
    <property type="term" value="P:carbohydrate metabolic process"/>
    <property type="evidence" value="ECO:0007669"/>
    <property type="project" value="InterPro"/>
</dbReference>
<dbReference type="Gene3D" id="2.60.120.200">
    <property type="match status" value="1"/>
</dbReference>
<evidence type="ECO:0000259" key="3">
    <source>
        <dbReference type="PROSITE" id="PS51762"/>
    </source>
</evidence>
<dbReference type="InterPro" id="IPR013320">
    <property type="entry name" value="ConA-like_dom_sf"/>
</dbReference>
<evidence type="ECO:0000256" key="1">
    <source>
        <dbReference type="ARBA" id="ARBA00006865"/>
    </source>
</evidence>
<accession>A0A1H6JEQ4</accession>
<dbReference type="SUPFAM" id="SSF49899">
    <property type="entry name" value="Concanavalin A-like lectins/glucanases"/>
    <property type="match status" value="1"/>
</dbReference>
<dbReference type="InterPro" id="IPR050546">
    <property type="entry name" value="Glycosyl_Hydrlase_16"/>
</dbReference>
<dbReference type="Gene3D" id="2.60.120.430">
    <property type="entry name" value="Galactose-binding lectin"/>
    <property type="match status" value="2"/>
</dbReference>
<dbReference type="GO" id="GO:0004553">
    <property type="term" value="F:hydrolase activity, hydrolyzing O-glycosyl compounds"/>
    <property type="evidence" value="ECO:0007669"/>
    <property type="project" value="InterPro"/>
</dbReference>
<sequence length="709" mass="76024">MKKSANLAALVGAGLLMSTLSGCGGGAETHSDFDNVDVTQPVTDWQLVWSDEFDSSSIDSTKWTHEVNCTGGGNNEKQCYTDSSDNAYVANGMLNIVALPAAEGAEKPYTSARLVTRNKADFKYGRIEMRAQLPFGQGSWPAFWMMPTDSVYGGWPKSGEIDILEAVNLKVVGEDGVAEANVHGTLHYGREWPNNVYSGKSYQLPNGVNPADDFHTYAIEWQEGEIRWYVDGYLYATQRQSKVRYNANGDAVGLAHRGWFAEYFNIATGELETHWDAAPFDQKFYLILNLAVGGNWPENVNNLGIDASAFADGQRFKVDYIRVYECSTNPVTGKGCDTVRGGYDSPDDALVAGLAPIPTNASGIVQSLTIFDGTPNPNWAAWDCCGGTTPALVADAQRGDVYEFSVGAAPTVNGFTSRAEFISLPGVASPFDASGITEIGYIRFDMQVTSAPGNSSAPWIFKVESVGANSAVELELTASTEAAAPVTGQWQTYTFPLQMLADAGLDVAAIDVVMIFPAWGQGEGAVYRLDNVEITLDYPELVLFADEANPDWPLWDCCGGSVPTEVMDDAEHGTVAQFSIGATPTVMGFSNRTENGGSGEVFDASLLTNGGVVQFEMKVVSAPTNAAAAWLFKLEANGSGDGAVELNLADSVEQAAPVTGQWQTYTFNLADIAATGFDVSAIDVLMVFPAWGQGEGAVYRLDNVIIKQL</sequence>
<dbReference type="InterPro" id="IPR008979">
    <property type="entry name" value="Galactose-bd-like_sf"/>
</dbReference>
<dbReference type="Pfam" id="PF00722">
    <property type="entry name" value="Glyco_hydro_16"/>
    <property type="match status" value="1"/>
</dbReference>
<dbReference type="CDD" id="cd08023">
    <property type="entry name" value="GH16_laminarinase_like"/>
    <property type="match status" value="1"/>
</dbReference>
<evidence type="ECO:0000256" key="2">
    <source>
        <dbReference type="SAM" id="SignalP"/>
    </source>
</evidence>